<evidence type="ECO:0000313" key="2">
    <source>
        <dbReference type="EMBL" id="PRR85991.1"/>
    </source>
</evidence>
<dbReference type="Proteomes" id="UP000237798">
    <property type="component" value="Unassembled WGS sequence"/>
</dbReference>
<feature type="domain" description="TRASH" evidence="1">
    <location>
        <begin position="6"/>
        <end position="37"/>
    </location>
</feature>
<evidence type="ECO:0000313" key="3">
    <source>
        <dbReference type="Proteomes" id="UP000237798"/>
    </source>
</evidence>
<keyword evidence="3" id="KW-1185">Reference proteome</keyword>
<dbReference type="SMART" id="SM00746">
    <property type="entry name" value="TRASH"/>
    <property type="match status" value="3"/>
</dbReference>
<sequence>MVIHKCEYCGKERQYKYPSLVRKYCSLSCAKAALRGTKPGKRIKLKCPVCGKAFEELESKIKYREIHQHIFNHYCSVKCAKLAQRKRIVKHCEMCGKSFEVQRNSKQRFCSVNCVNKYKKKSGKYKKNGYWYENGYKVLYVEGNKCIKEHIKVMEEHMGRKLKKNEVVHHINGNKSDNRLQNLKLMTREEHSSYHRKLELKNGKKLFKRVG</sequence>
<organism evidence="2 3">
    <name type="scientific">Clostridium luticellarii</name>
    <dbReference type="NCBI Taxonomy" id="1691940"/>
    <lineage>
        <taxon>Bacteria</taxon>
        <taxon>Bacillati</taxon>
        <taxon>Bacillota</taxon>
        <taxon>Clostridia</taxon>
        <taxon>Eubacteriales</taxon>
        <taxon>Clostridiaceae</taxon>
        <taxon>Clostridium</taxon>
    </lineage>
</organism>
<accession>A0A2T0BQ34</accession>
<dbReference type="SUPFAM" id="SSF54060">
    <property type="entry name" value="His-Me finger endonucleases"/>
    <property type="match status" value="1"/>
</dbReference>
<proteinExistence type="predicted"/>
<name>A0A2T0BQ34_9CLOT</name>
<dbReference type="Pfam" id="PF13392">
    <property type="entry name" value="HNH_3"/>
    <property type="match status" value="1"/>
</dbReference>
<feature type="domain" description="TRASH" evidence="1">
    <location>
        <begin position="92"/>
        <end position="122"/>
    </location>
</feature>
<dbReference type="EMBL" id="PVXP01000009">
    <property type="protein sequence ID" value="PRR85991.1"/>
    <property type="molecule type" value="Genomic_DNA"/>
</dbReference>
<dbReference type="InterPro" id="IPR044925">
    <property type="entry name" value="His-Me_finger_sf"/>
</dbReference>
<dbReference type="InterPro" id="IPR003615">
    <property type="entry name" value="HNH_nuc"/>
</dbReference>
<protein>
    <recommendedName>
        <fullName evidence="1">TRASH domain-containing protein</fullName>
    </recommendedName>
</protein>
<gene>
    <name evidence="2" type="ORF">CLLU_10190</name>
</gene>
<feature type="domain" description="TRASH" evidence="1">
    <location>
        <begin position="47"/>
        <end position="87"/>
    </location>
</feature>
<evidence type="ECO:0000259" key="1">
    <source>
        <dbReference type="SMART" id="SM00746"/>
    </source>
</evidence>
<dbReference type="RefSeq" id="WP_106008496.1">
    <property type="nucleotide sequence ID" value="NZ_PVXP01000009.1"/>
</dbReference>
<dbReference type="InterPro" id="IPR011017">
    <property type="entry name" value="TRASH_dom"/>
</dbReference>
<dbReference type="AlphaFoldDB" id="A0A2T0BQ34"/>
<reference evidence="2 3" key="1">
    <citation type="submission" date="2018-03" db="EMBL/GenBank/DDBJ databases">
        <title>Genome sequence of Clostridium luticellarii DSM 29923.</title>
        <authorList>
            <person name="Poehlein A."/>
            <person name="Daniel R."/>
        </authorList>
    </citation>
    <scope>NUCLEOTIDE SEQUENCE [LARGE SCALE GENOMIC DNA]</scope>
    <source>
        <strain evidence="2 3">DSM 29923</strain>
    </source>
</reference>
<dbReference type="Gene3D" id="3.90.75.20">
    <property type="match status" value="1"/>
</dbReference>
<comment type="caution">
    <text evidence="2">The sequence shown here is derived from an EMBL/GenBank/DDBJ whole genome shotgun (WGS) entry which is preliminary data.</text>
</comment>
<dbReference type="OrthoDB" id="6631788at2"/>